<feature type="domain" description="Phosphoribosyltransferase" evidence="2">
    <location>
        <begin position="53"/>
        <end position="136"/>
    </location>
</feature>
<comment type="caution">
    <text evidence="3">The sequence shown here is derived from an EMBL/GenBank/DDBJ whole genome shotgun (WGS) entry which is preliminary data.</text>
</comment>
<dbReference type="PANTHER" id="PTHR47505">
    <property type="entry name" value="DNA UTILIZATION PROTEIN YHGH"/>
    <property type="match status" value="1"/>
</dbReference>
<name>A0A9D1QQ83_9LACO</name>
<dbReference type="PANTHER" id="PTHR47505:SF1">
    <property type="entry name" value="DNA UTILIZATION PROTEIN YHGH"/>
    <property type="match status" value="1"/>
</dbReference>
<dbReference type="SUPFAM" id="SSF53271">
    <property type="entry name" value="PRTase-like"/>
    <property type="match status" value="1"/>
</dbReference>
<dbReference type="CDD" id="cd06223">
    <property type="entry name" value="PRTases_typeI"/>
    <property type="match status" value="1"/>
</dbReference>
<dbReference type="Proteomes" id="UP000886878">
    <property type="component" value="Unassembled WGS sequence"/>
</dbReference>
<gene>
    <name evidence="3" type="ORF">H9876_02345</name>
</gene>
<dbReference type="Pfam" id="PF00156">
    <property type="entry name" value="Pribosyltran"/>
    <property type="match status" value="1"/>
</dbReference>
<reference evidence="3" key="1">
    <citation type="journal article" date="2021" name="PeerJ">
        <title>Extensive microbial diversity within the chicken gut microbiome revealed by metagenomics and culture.</title>
        <authorList>
            <person name="Gilroy R."/>
            <person name="Ravi A."/>
            <person name="Getino M."/>
            <person name="Pursley I."/>
            <person name="Horton D.L."/>
            <person name="Alikhan N.F."/>
            <person name="Baker D."/>
            <person name="Gharbi K."/>
            <person name="Hall N."/>
            <person name="Watson M."/>
            <person name="Adriaenssens E.M."/>
            <person name="Foster-Nyarko E."/>
            <person name="Jarju S."/>
            <person name="Secka A."/>
            <person name="Antonio M."/>
            <person name="Oren A."/>
            <person name="Chaudhuri R.R."/>
            <person name="La Ragione R."/>
            <person name="Hildebrand F."/>
            <person name="Pallen M.J."/>
        </authorList>
    </citation>
    <scope>NUCLEOTIDE SEQUENCE</scope>
    <source>
        <strain evidence="3">ChiHejej3B27-2180</strain>
    </source>
</reference>
<accession>A0A9D1QQ83</accession>
<dbReference type="Gene3D" id="3.40.50.2020">
    <property type="match status" value="1"/>
</dbReference>
<dbReference type="AlphaFoldDB" id="A0A9D1QQ83"/>
<comment type="similarity">
    <text evidence="1">Belongs to the ComF/GntX family.</text>
</comment>
<evidence type="ECO:0000259" key="2">
    <source>
        <dbReference type="Pfam" id="PF00156"/>
    </source>
</evidence>
<proteinExistence type="inferred from homology"/>
<organism evidence="3 4">
    <name type="scientific">Candidatus Limosilactobacillus merdipullorum</name>
    <dbReference type="NCBI Taxonomy" id="2838653"/>
    <lineage>
        <taxon>Bacteria</taxon>
        <taxon>Bacillati</taxon>
        <taxon>Bacillota</taxon>
        <taxon>Bacilli</taxon>
        <taxon>Lactobacillales</taxon>
        <taxon>Lactobacillaceae</taxon>
        <taxon>Limosilactobacillus</taxon>
    </lineage>
</organism>
<dbReference type="InterPro" id="IPR029057">
    <property type="entry name" value="PRTase-like"/>
</dbReference>
<sequence>MHRYKFQGDYRIRSVFTQAMAQQLDKYQADIITTVPIAQQTWLTRGFNQVQGIIDRPTEELLAVISNEKRPQSTRDRQERLALKQPFCWVDDKSRQSVYGKRVVLVDDVYTTGRTMYHAAGLFREAGVKSVKTFSLAG</sequence>
<dbReference type="InterPro" id="IPR000836">
    <property type="entry name" value="PRTase_dom"/>
</dbReference>
<reference evidence="3" key="2">
    <citation type="submission" date="2021-04" db="EMBL/GenBank/DDBJ databases">
        <authorList>
            <person name="Gilroy R."/>
        </authorList>
    </citation>
    <scope>NUCLEOTIDE SEQUENCE</scope>
    <source>
        <strain evidence="3">ChiHejej3B27-2180</strain>
    </source>
</reference>
<dbReference type="InterPro" id="IPR051910">
    <property type="entry name" value="ComF/GntX_DNA_util-trans"/>
</dbReference>
<evidence type="ECO:0000313" key="4">
    <source>
        <dbReference type="Proteomes" id="UP000886878"/>
    </source>
</evidence>
<evidence type="ECO:0000256" key="1">
    <source>
        <dbReference type="ARBA" id="ARBA00008007"/>
    </source>
</evidence>
<evidence type="ECO:0000313" key="3">
    <source>
        <dbReference type="EMBL" id="HIW70210.1"/>
    </source>
</evidence>
<protein>
    <submittedName>
        <fullName evidence="3">ComF family protein</fullName>
    </submittedName>
</protein>
<dbReference type="EMBL" id="DXGK01000041">
    <property type="protein sequence ID" value="HIW70210.1"/>
    <property type="molecule type" value="Genomic_DNA"/>
</dbReference>